<keyword evidence="2" id="KW-0812">Transmembrane</keyword>
<evidence type="ECO:0000313" key="4">
    <source>
        <dbReference type="EMBL" id="KAL2793038.1"/>
    </source>
</evidence>
<dbReference type="InterPro" id="IPR056120">
    <property type="entry name" value="DUF7703"/>
</dbReference>
<proteinExistence type="predicted"/>
<evidence type="ECO:0000313" key="5">
    <source>
        <dbReference type="Proteomes" id="UP001610563"/>
    </source>
</evidence>
<gene>
    <name evidence="4" type="ORF">BJX66DRAFT_352102</name>
</gene>
<feature type="transmembrane region" description="Helical" evidence="2">
    <location>
        <begin position="116"/>
        <end position="143"/>
    </location>
</feature>
<comment type="caution">
    <text evidence="4">The sequence shown here is derived from an EMBL/GenBank/DDBJ whole genome shotgun (WGS) entry which is preliminary data.</text>
</comment>
<reference evidence="4 5" key="1">
    <citation type="submission" date="2024-07" db="EMBL/GenBank/DDBJ databases">
        <title>Section-level genome sequencing and comparative genomics of Aspergillus sections Usti and Cavernicolus.</title>
        <authorList>
            <consortium name="Lawrence Berkeley National Laboratory"/>
            <person name="Nybo J.L."/>
            <person name="Vesth T.C."/>
            <person name="Theobald S."/>
            <person name="Frisvad J.C."/>
            <person name="Larsen T.O."/>
            <person name="Kjaerboelling I."/>
            <person name="Rothschild-Mancinelli K."/>
            <person name="Lyhne E.K."/>
            <person name="Kogle M.E."/>
            <person name="Barry K."/>
            <person name="Clum A."/>
            <person name="Na H."/>
            <person name="Ledsgaard L."/>
            <person name="Lin J."/>
            <person name="Lipzen A."/>
            <person name="Kuo A."/>
            <person name="Riley R."/>
            <person name="Mondo S."/>
            <person name="Labutti K."/>
            <person name="Haridas S."/>
            <person name="Pangalinan J."/>
            <person name="Salamov A.A."/>
            <person name="Simmons B.A."/>
            <person name="Magnuson J.K."/>
            <person name="Chen J."/>
            <person name="Drula E."/>
            <person name="Henrissat B."/>
            <person name="Wiebenga A."/>
            <person name="Lubbers R.J."/>
            <person name="Gomes A.C."/>
            <person name="Makela M.R."/>
            <person name="Stajich J."/>
            <person name="Grigoriev I.V."/>
            <person name="Mortensen U.H."/>
            <person name="De Vries R.P."/>
            <person name="Baker S.E."/>
            <person name="Andersen M.R."/>
        </authorList>
    </citation>
    <scope>NUCLEOTIDE SEQUENCE [LARGE SCALE GENOMIC DNA]</scope>
    <source>
        <strain evidence="4 5">CBS 209.92</strain>
    </source>
</reference>
<feature type="transmembrane region" description="Helical" evidence="2">
    <location>
        <begin position="203"/>
        <end position="224"/>
    </location>
</feature>
<keyword evidence="2" id="KW-0472">Membrane</keyword>
<dbReference type="Pfam" id="PF24802">
    <property type="entry name" value="DUF7703"/>
    <property type="match status" value="1"/>
</dbReference>
<name>A0ABR4G201_9EURO</name>
<feature type="transmembrane region" description="Helical" evidence="2">
    <location>
        <begin position="20"/>
        <end position="43"/>
    </location>
</feature>
<feature type="transmembrane region" description="Helical" evidence="2">
    <location>
        <begin position="83"/>
        <end position="104"/>
    </location>
</feature>
<keyword evidence="5" id="KW-1185">Reference proteome</keyword>
<sequence length="315" mass="36067">MSLSDSGINIVSEIDLPTTYAITAFLSIALYNVIELTAFLFVVFKRHGGLYFWTFLLATWGIAFYAIGFILNDFKLAQSIRLFNVTLIVMGWCTMITGQSLVLYSRLHLIVQQRFVLRLVLGMIIINAIVLQIPIIILCYGANSALYQRFSTLYAVYERIQVTVFFLQESIISSIYMYEMCRLFHISGTIQGQLPSEKAGQRLMLHLIYVNIIVILLDVAILVLQYTGRYSSQTAAKGFIYSVKLKIEFKILNRLVELAHTSRHQPWESSGDQEDGFPSSGQGSDARRQRRIYSCPWQFFTIRVKEMVIGSYPQR</sequence>
<evidence type="ECO:0000256" key="2">
    <source>
        <dbReference type="SAM" id="Phobius"/>
    </source>
</evidence>
<dbReference type="PANTHER" id="PTHR37013:SF3">
    <property type="entry name" value="INTEGRAL MEMBRANE PROTEIN (AFU_ORTHOLOGUE AFUA_1G05950)"/>
    <property type="match status" value="1"/>
</dbReference>
<dbReference type="Proteomes" id="UP001610563">
    <property type="component" value="Unassembled WGS sequence"/>
</dbReference>
<evidence type="ECO:0000259" key="3">
    <source>
        <dbReference type="Pfam" id="PF24802"/>
    </source>
</evidence>
<dbReference type="EMBL" id="JBFTWV010000063">
    <property type="protein sequence ID" value="KAL2793038.1"/>
    <property type="molecule type" value="Genomic_DNA"/>
</dbReference>
<keyword evidence="2" id="KW-1133">Transmembrane helix</keyword>
<protein>
    <recommendedName>
        <fullName evidence="3">DUF7703 domain-containing protein</fullName>
    </recommendedName>
</protein>
<dbReference type="PANTHER" id="PTHR37013">
    <property type="entry name" value="INTEGRAL MEMBRANE PROTEIN (AFU_ORTHOLOGUE AFUA_1G05950)-RELATED"/>
    <property type="match status" value="1"/>
</dbReference>
<feature type="region of interest" description="Disordered" evidence="1">
    <location>
        <begin position="265"/>
        <end position="287"/>
    </location>
</feature>
<accession>A0ABR4G201</accession>
<feature type="transmembrane region" description="Helical" evidence="2">
    <location>
        <begin position="50"/>
        <end position="71"/>
    </location>
</feature>
<organism evidence="4 5">
    <name type="scientific">Aspergillus keveii</name>
    <dbReference type="NCBI Taxonomy" id="714993"/>
    <lineage>
        <taxon>Eukaryota</taxon>
        <taxon>Fungi</taxon>
        <taxon>Dikarya</taxon>
        <taxon>Ascomycota</taxon>
        <taxon>Pezizomycotina</taxon>
        <taxon>Eurotiomycetes</taxon>
        <taxon>Eurotiomycetidae</taxon>
        <taxon>Eurotiales</taxon>
        <taxon>Aspergillaceae</taxon>
        <taxon>Aspergillus</taxon>
        <taxon>Aspergillus subgen. Nidulantes</taxon>
    </lineage>
</organism>
<feature type="domain" description="DUF7703" evidence="3">
    <location>
        <begin position="21"/>
        <end position="262"/>
    </location>
</feature>
<evidence type="ECO:0000256" key="1">
    <source>
        <dbReference type="SAM" id="MobiDB-lite"/>
    </source>
</evidence>